<dbReference type="SUPFAM" id="SSF54534">
    <property type="entry name" value="FKBP-like"/>
    <property type="match status" value="1"/>
</dbReference>
<dbReference type="GO" id="GO:0003677">
    <property type="term" value="F:DNA binding"/>
    <property type="evidence" value="ECO:0007669"/>
    <property type="project" value="InterPro"/>
</dbReference>
<dbReference type="InterPro" id="IPR001437">
    <property type="entry name" value="Tscrpt_elong_fac_GreA/B_C"/>
</dbReference>
<evidence type="ECO:0000313" key="5">
    <source>
        <dbReference type="Proteomes" id="UP000248798"/>
    </source>
</evidence>
<dbReference type="Pfam" id="PF14760">
    <property type="entry name" value="Rnk_N"/>
    <property type="match status" value="1"/>
</dbReference>
<reference evidence="3 6" key="2">
    <citation type="submission" date="2019-02" db="EMBL/GenBank/DDBJ databases">
        <title>Complete genome sequence of Desulfobacter hydrogenophilus AcRS1.</title>
        <authorList>
            <person name="Marietou A."/>
            <person name="Lund M.B."/>
            <person name="Marshall I.P.G."/>
            <person name="Schreiber L."/>
            <person name="Jorgensen B."/>
        </authorList>
    </citation>
    <scope>NUCLEOTIDE SEQUENCE [LARGE SCALE GENOMIC DNA]</scope>
    <source>
        <strain evidence="3 6">AcRS1</strain>
    </source>
</reference>
<evidence type="ECO:0000313" key="3">
    <source>
        <dbReference type="EMBL" id="QBH14229.1"/>
    </source>
</evidence>
<dbReference type="GO" id="GO:0016301">
    <property type="term" value="F:kinase activity"/>
    <property type="evidence" value="ECO:0007669"/>
    <property type="project" value="UniProtKB-KW"/>
</dbReference>
<dbReference type="InterPro" id="IPR036953">
    <property type="entry name" value="GreA/GreB_C_sf"/>
</dbReference>
<dbReference type="GO" id="GO:0006354">
    <property type="term" value="P:DNA-templated transcription elongation"/>
    <property type="evidence" value="ECO:0007669"/>
    <property type="project" value="TreeGrafter"/>
</dbReference>
<name>A0A328FGB3_9BACT</name>
<evidence type="ECO:0000259" key="1">
    <source>
        <dbReference type="Pfam" id="PF01272"/>
    </source>
</evidence>
<sequence length="137" mass="15693">MEKEILVTEFDLERLESLLDMCWGCSSFDEKNLESLQKKIFNCIVVPPEFIPNNIITMNSTFTVENEITKERKTYTLVFPEDADIRGNKISILAPIGIAILGHKVGESIEWIAPSGLKRIEFIEIHYQPETCGQFKL</sequence>
<protein>
    <submittedName>
        <fullName evidence="4">Nucleoside diphosphate kinase regulator</fullName>
    </submittedName>
</protein>
<feature type="domain" description="Regulator of nucleoside diphosphate kinase N-terminal" evidence="2">
    <location>
        <begin position="4"/>
        <end position="36"/>
    </location>
</feature>
<dbReference type="Pfam" id="PF01272">
    <property type="entry name" value="GreA_GreB"/>
    <property type="match status" value="1"/>
</dbReference>
<evidence type="ECO:0000313" key="6">
    <source>
        <dbReference type="Proteomes" id="UP000293902"/>
    </source>
</evidence>
<dbReference type="Proteomes" id="UP000248798">
    <property type="component" value="Unassembled WGS sequence"/>
</dbReference>
<keyword evidence="4" id="KW-0418">Kinase</keyword>
<dbReference type="GO" id="GO:0032784">
    <property type="term" value="P:regulation of DNA-templated transcription elongation"/>
    <property type="evidence" value="ECO:0007669"/>
    <property type="project" value="InterPro"/>
</dbReference>
<feature type="domain" description="Transcription elongation factor GreA/GreB C-terminal" evidence="1">
    <location>
        <begin position="52"/>
        <end position="127"/>
    </location>
</feature>
<dbReference type="Proteomes" id="UP000293902">
    <property type="component" value="Chromosome"/>
</dbReference>
<keyword evidence="6" id="KW-1185">Reference proteome</keyword>
<reference evidence="4 5" key="1">
    <citation type="submission" date="2018-06" db="EMBL/GenBank/DDBJ databases">
        <title>Complete Genome Sequence of Desulfobacter hydrogenophilus (DSM3380).</title>
        <authorList>
            <person name="Marietou A."/>
            <person name="Schreiber L."/>
            <person name="Marshall I."/>
            <person name="Jorgensen B."/>
        </authorList>
    </citation>
    <scope>NUCLEOTIDE SEQUENCE [LARGE SCALE GENOMIC DNA]</scope>
    <source>
        <strain evidence="4 5">DSM 3380</strain>
    </source>
</reference>
<evidence type="ECO:0000313" key="4">
    <source>
        <dbReference type="EMBL" id="RAM02840.1"/>
    </source>
</evidence>
<organism evidence="4 5">
    <name type="scientific">Desulfobacter hydrogenophilus</name>
    <dbReference type="NCBI Taxonomy" id="2291"/>
    <lineage>
        <taxon>Bacteria</taxon>
        <taxon>Pseudomonadati</taxon>
        <taxon>Thermodesulfobacteriota</taxon>
        <taxon>Desulfobacteria</taxon>
        <taxon>Desulfobacterales</taxon>
        <taxon>Desulfobacteraceae</taxon>
        <taxon>Desulfobacter</taxon>
    </lineage>
</organism>
<dbReference type="PANTHER" id="PTHR30437">
    <property type="entry name" value="TRANSCRIPTION ELONGATION FACTOR GREA"/>
    <property type="match status" value="1"/>
</dbReference>
<proteinExistence type="predicted"/>
<dbReference type="InterPro" id="IPR029462">
    <property type="entry name" value="Rnk_N"/>
</dbReference>
<dbReference type="OrthoDB" id="192847at2"/>
<dbReference type="EMBL" id="QLNI01000010">
    <property type="protein sequence ID" value="RAM02840.1"/>
    <property type="molecule type" value="Genomic_DNA"/>
</dbReference>
<dbReference type="PANTHER" id="PTHR30437:SF5">
    <property type="entry name" value="REGULATOR OF NUCLEOSIDE DIPHOSPHATE KINASE"/>
    <property type="match status" value="1"/>
</dbReference>
<gene>
    <name evidence="4" type="ORF">DO021_06365</name>
    <name evidence="3" type="ORF">EYB58_15695</name>
</gene>
<dbReference type="AlphaFoldDB" id="A0A328FGB3"/>
<dbReference type="InterPro" id="IPR023459">
    <property type="entry name" value="Tscrpt_elong_fac_GreA/B_fam"/>
</dbReference>
<dbReference type="RefSeq" id="WP_111954854.1">
    <property type="nucleotide sequence ID" value="NZ_CP036313.1"/>
</dbReference>
<keyword evidence="4" id="KW-0808">Transferase</keyword>
<dbReference type="GO" id="GO:0070063">
    <property type="term" value="F:RNA polymerase binding"/>
    <property type="evidence" value="ECO:0007669"/>
    <property type="project" value="InterPro"/>
</dbReference>
<dbReference type="Gene3D" id="3.10.50.30">
    <property type="entry name" value="Transcription elongation factor, GreA/GreB, C-terminal domain"/>
    <property type="match status" value="1"/>
</dbReference>
<accession>A0A328FGB3</accession>
<dbReference type="NCBIfam" id="NF004396">
    <property type="entry name" value="PRK05753.1"/>
    <property type="match status" value="1"/>
</dbReference>
<evidence type="ECO:0000259" key="2">
    <source>
        <dbReference type="Pfam" id="PF14760"/>
    </source>
</evidence>
<dbReference type="EMBL" id="CP036313">
    <property type="protein sequence ID" value="QBH14229.1"/>
    <property type="molecule type" value="Genomic_DNA"/>
</dbReference>